<keyword evidence="2" id="KW-1185">Reference proteome</keyword>
<sequence length="119" mass="14159">MSNQEKSYSYDFQPMTYGEQALDIDDEHDKFMEEKKTLFQNFQSQYEALTKQYAKDKLQKSPMKVEYELCIEHDNDKSSNAYKLEESTASIQSYCMVTINEETENDRGSSEKRVRQTYR</sequence>
<proteinExistence type="predicted"/>
<accession>A0ABD3B2B6</accession>
<dbReference type="EMBL" id="JBJUIK010000001">
    <property type="protein sequence ID" value="KAL3537501.1"/>
    <property type="molecule type" value="Genomic_DNA"/>
</dbReference>
<comment type="caution">
    <text evidence="1">The sequence shown here is derived from an EMBL/GenBank/DDBJ whole genome shotgun (WGS) entry which is preliminary data.</text>
</comment>
<dbReference type="AlphaFoldDB" id="A0ABD3B2B6"/>
<protein>
    <submittedName>
        <fullName evidence="1">Uncharacterized protein</fullName>
    </submittedName>
</protein>
<evidence type="ECO:0000313" key="2">
    <source>
        <dbReference type="Proteomes" id="UP001630127"/>
    </source>
</evidence>
<organism evidence="1 2">
    <name type="scientific">Cinchona calisaya</name>
    <dbReference type="NCBI Taxonomy" id="153742"/>
    <lineage>
        <taxon>Eukaryota</taxon>
        <taxon>Viridiplantae</taxon>
        <taxon>Streptophyta</taxon>
        <taxon>Embryophyta</taxon>
        <taxon>Tracheophyta</taxon>
        <taxon>Spermatophyta</taxon>
        <taxon>Magnoliopsida</taxon>
        <taxon>eudicotyledons</taxon>
        <taxon>Gunneridae</taxon>
        <taxon>Pentapetalae</taxon>
        <taxon>asterids</taxon>
        <taxon>lamiids</taxon>
        <taxon>Gentianales</taxon>
        <taxon>Rubiaceae</taxon>
        <taxon>Cinchonoideae</taxon>
        <taxon>Cinchoneae</taxon>
        <taxon>Cinchona</taxon>
    </lineage>
</organism>
<evidence type="ECO:0000313" key="1">
    <source>
        <dbReference type="EMBL" id="KAL3537501.1"/>
    </source>
</evidence>
<reference evidence="1 2" key="1">
    <citation type="submission" date="2024-11" db="EMBL/GenBank/DDBJ databases">
        <title>A near-complete genome assembly of Cinchona calisaya.</title>
        <authorList>
            <person name="Lian D.C."/>
            <person name="Zhao X.W."/>
            <person name="Wei L."/>
        </authorList>
    </citation>
    <scope>NUCLEOTIDE SEQUENCE [LARGE SCALE GENOMIC DNA]</scope>
    <source>
        <tissue evidence="1">Nenye</tissue>
    </source>
</reference>
<gene>
    <name evidence="1" type="ORF">ACH5RR_000867</name>
</gene>
<dbReference type="Proteomes" id="UP001630127">
    <property type="component" value="Unassembled WGS sequence"/>
</dbReference>
<name>A0ABD3B2B6_9GENT</name>